<dbReference type="SUPFAM" id="SSF46689">
    <property type="entry name" value="Homeodomain-like"/>
    <property type="match status" value="1"/>
</dbReference>
<dbReference type="Pfam" id="PF13305">
    <property type="entry name" value="TetR_C_33"/>
    <property type="match status" value="1"/>
</dbReference>
<evidence type="ECO:0000256" key="1">
    <source>
        <dbReference type="ARBA" id="ARBA00023015"/>
    </source>
</evidence>
<accession>A0A3B0SXZ5</accession>
<gene>
    <name evidence="5" type="ORF">MNBD_ACTINO02-1933</name>
</gene>
<keyword evidence="3" id="KW-0804">Transcription</keyword>
<organism evidence="5">
    <name type="scientific">hydrothermal vent metagenome</name>
    <dbReference type="NCBI Taxonomy" id="652676"/>
    <lineage>
        <taxon>unclassified sequences</taxon>
        <taxon>metagenomes</taxon>
        <taxon>ecological metagenomes</taxon>
    </lineage>
</organism>
<keyword evidence="2" id="KW-0238">DNA-binding</keyword>
<evidence type="ECO:0000256" key="3">
    <source>
        <dbReference type="ARBA" id="ARBA00023163"/>
    </source>
</evidence>
<dbReference type="EMBL" id="UOEK01000579">
    <property type="protein sequence ID" value="VAW09430.1"/>
    <property type="molecule type" value="Genomic_DNA"/>
</dbReference>
<dbReference type="AlphaFoldDB" id="A0A3B0SXZ5"/>
<dbReference type="GO" id="GO:0000976">
    <property type="term" value="F:transcription cis-regulatory region binding"/>
    <property type="evidence" value="ECO:0007669"/>
    <property type="project" value="TreeGrafter"/>
</dbReference>
<dbReference type="SUPFAM" id="SSF48498">
    <property type="entry name" value="Tetracyclin repressor-like, C-terminal domain"/>
    <property type="match status" value="1"/>
</dbReference>
<name>A0A3B0SXZ5_9ZZZZ</name>
<dbReference type="InterPro" id="IPR001647">
    <property type="entry name" value="HTH_TetR"/>
</dbReference>
<proteinExistence type="predicted"/>
<dbReference type="PANTHER" id="PTHR30055:SF243">
    <property type="entry name" value="HTH-TYPE TRANSCRIPTIONAL REGULATOR RV1816"/>
    <property type="match status" value="1"/>
</dbReference>
<evidence type="ECO:0000313" key="5">
    <source>
        <dbReference type="EMBL" id="VAW09430.1"/>
    </source>
</evidence>
<keyword evidence="1" id="KW-0805">Transcription regulation</keyword>
<feature type="domain" description="HTH tetR-type" evidence="4">
    <location>
        <begin position="45"/>
        <end position="105"/>
    </location>
</feature>
<dbReference type="InterPro" id="IPR050109">
    <property type="entry name" value="HTH-type_TetR-like_transc_reg"/>
</dbReference>
<dbReference type="PRINTS" id="PR00455">
    <property type="entry name" value="HTHTETR"/>
</dbReference>
<evidence type="ECO:0000259" key="4">
    <source>
        <dbReference type="PROSITE" id="PS50977"/>
    </source>
</evidence>
<dbReference type="Pfam" id="PF00440">
    <property type="entry name" value="TetR_N"/>
    <property type="match status" value="1"/>
</dbReference>
<dbReference type="PANTHER" id="PTHR30055">
    <property type="entry name" value="HTH-TYPE TRANSCRIPTIONAL REGULATOR RUTR"/>
    <property type="match status" value="1"/>
</dbReference>
<dbReference type="GO" id="GO:0003700">
    <property type="term" value="F:DNA-binding transcription factor activity"/>
    <property type="evidence" value="ECO:0007669"/>
    <property type="project" value="TreeGrafter"/>
</dbReference>
<evidence type="ECO:0000256" key="2">
    <source>
        <dbReference type="ARBA" id="ARBA00023125"/>
    </source>
</evidence>
<dbReference type="InterPro" id="IPR009057">
    <property type="entry name" value="Homeodomain-like_sf"/>
</dbReference>
<reference evidence="5" key="1">
    <citation type="submission" date="2018-06" db="EMBL/GenBank/DDBJ databases">
        <authorList>
            <person name="Zhirakovskaya E."/>
        </authorList>
    </citation>
    <scope>NUCLEOTIDE SEQUENCE</scope>
</reference>
<dbReference type="PROSITE" id="PS50977">
    <property type="entry name" value="HTH_TETR_2"/>
    <property type="match status" value="1"/>
</dbReference>
<dbReference type="Gene3D" id="1.10.357.10">
    <property type="entry name" value="Tetracycline Repressor, domain 2"/>
    <property type="match status" value="1"/>
</dbReference>
<dbReference type="InterPro" id="IPR025996">
    <property type="entry name" value="MT1864/Rv1816-like_C"/>
</dbReference>
<protein>
    <submittedName>
        <fullName evidence="5">Transcriptional regulator, AcrR family</fullName>
    </submittedName>
</protein>
<dbReference type="InterPro" id="IPR036271">
    <property type="entry name" value="Tet_transcr_reg_TetR-rel_C_sf"/>
</dbReference>
<sequence length="262" mass="28566">MLTVWCIALAITRAVLSFLATALHFGNNERMADNAPTTARARVRAEMTAEILNVARSQLAEVGAAALSMRAITRELGMASSAIYRYFPSRDALITQLIIDAYNSIGEAAEHAEQTVERGDLKLRFTTVGRAVRDWALRNPHEYMLIYGTPIPGYEAPEDTIVPATRVSTLLLTVGIEAAIDPTRTGSGVIDMPDSVRADLEETSVRLGMGLPAPTLMLGLMSWSLIIGTISHEMYGHFNNVVDDNAAYFDHMLTITAQQLGL</sequence>